<reference evidence="1 2" key="1">
    <citation type="submission" date="2017-09" db="EMBL/GenBank/DDBJ databases">
        <title>Bacterial strain isolated from the female urinary microbiota.</title>
        <authorList>
            <person name="Thomas-White K."/>
            <person name="Kumar N."/>
            <person name="Forster S."/>
            <person name="Putonti C."/>
            <person name="Lawley T."/>
            <person name="Wolfe A.J."/>
        </authorList>
    </citation>
    <scope>NUCLEOTIDE SEQUENCE [LARGE SCALE GENOMIC DNA]</scope>
    <source>
        <strain evidence="1 2">UMB1686</strain>
    </source>
</reference>
<organism evidence="1 2">
    <name type="scientific">Gardnerella greenwoodii</name>
    <dbReference type="NCBI Taxonomy" id="2914925"/>
    <lineage>
        <taxon>Bacteria</taxon>
        <taxon>Bacillati</taxon>
        <taxon>Actinomycetota</taxon>
        <taxon>Actinomycetes</taxon>
        <taxon>Bifidobacteriales</taxon>
        <taxon>Bifidobacteriaceae</taxon>
        <taxon>Gardnerella</taxon>
    </lineage>
</organism>
<name>A0A2N6RWM9_9BIFI</name>
<sequence length="70" mass="7884">MREGFFRAAAARKNARAVNALATELALKAHRAFNLSKLTLRVAFAREMLCESRSSRTFGAKFILKPSKRE</sequence>
<keyword evidence="2" id="KW-1185">Reference proteome</keyword>
<dbReference type="Proteomes" id="UP000235771">
    <property type="component" value="Unassembled WGS sequence"/>
</dbReference>
<dbReference type="EMBL" id="PNGV01000002">
    <property type="protein sequence ID" value="PMC42509.1"/>
    <property type="molecule type" value="Genomic_DNA"/>
</dbReference>
<comment type="caution">
    <text evidence="1">The sequence shown here is derived from an EMBL/GenBank/DDBJ whole genome shotgun (WGS) entry which is preliminary data.</text>
</comment>
<accession>A0A2N6RWM9</accession>
<gene>
    <name evidence="1" type="ORF">CJ216_05810</name>
</gene>
<proteinExistence type="predicted"/>
<dbReference type="AlphaFoldDB" id="A0A2N6RWM9"/>
<evidence type="ECO:0000313" key="2">
    <source>
        <dbReference type="Proteomes" id="UP000235771"/>
    </source>
</evidence>
<protein>
    <submittedName>
        <fullName evidence="1">Uncharacterized protein</fullName>
    </submittedName>
</protein>
<evidence type="ECO:0000313" key="1">
    <source>
        <dbReference type="EMBL" id="PMC42509.1"/>
    </source>
</evidence>